<sequence>MSSPTRGTSATVSRTGFDRRDGVAAGDILHGFVDPFARQREQAVVGQSRRVVDELVHEVHDLRDRVARLEKQVGLTLRVPRLVEAPTPSAQAPRDPPRRIKKSR</sequence>
<name>A0AAV1VF54_9STRA</name>
<evidence type="ECO:0000256" key="1">
    <source>
        <dbReference type="SAM" id="MobiDB-lite"/>
    </source>
</evidence>
<evidence type="ECO:0000313" key="3">
    <source>
        <dbReference type="Proteomes" id="UP001162060"/>
    </source>
</evidence>
<gene>
    <name evidence="2" type="ORF">PM001_LOCUS30147</name>
</gene>
<protein>
    <submittedName>
        <fullName evidence="2">Uncharacterized protein</fullName>
    </submittedName>
</protein>
<evidence type="ECO:0000313" key="2">
    <source>
        <dbReference type="EMBL" id="CAK7944997.1"/>
    </source>
</evidence>
<proteinExistence type="predicted"/>
<accession>A0AAV1VF54</accession>
<comment type="caution">
    <text evidence="2">The sequence shown here is derived from an EMBL/GenBank/DDBJ whole genome shotgun (WGS) entry which is preliminary data.</text>
</comment>
<dbReference type="Proteomes" id="UP001162060">
    <property type="component" value="Unassembled WGS sequence"/>
</dbReference>
<feature type="region of interest" description="Disordered" evidence="1">
    <location>
        <begin position="83"/>
        <end position="104"/>
    </location>
</feature>
<dbReference type="EMBL" id="CAKLBY020000312">
    <property type="protein sequence ID" value="CAK7944997.1"/>
    <property type="molecule type" value="Genomic_DNA"/>
</dbReference>
<reference evidence="2" key="1">
    <citation type="submission" date="2024-01" db="EMBL/GenBank/DDBJ databases">
        <authorList>
            <person name="Webb A."/>
        </authorList>
    </citation>
    <scope>NUCLEOTIDE SEQUENCE</scope>
    <source>
        <strain evidence="2">Pm1</strain>
    </source>
</reference>
<organism evidence="2 3">
    <name type="scientific">Peronospora matthiolae</name>
    <dbReference type="NCBI Taxonomy" id="2874970"/>
    <lineage>
        <taxon>Eukaryota</taxon>
        <taxon>Sar</taxon>
        <taxon>Stramenopiles</taxon>
        <taxon>Oomycota</taxon>
        <taxon>Peronosporomycetes</taxon>
        <taxon>Peronosporales</taxon>
        <taxon>Peronosporaceae</taxon>
        <taxon>Peronospora</taxon>
    </lineage>
</organism>
<dbReference type="AlphaFoldDB" id="A0AAV1VF54"/>